<keyword evidence="1" id="KW-0479">Metal-binding</keyword>
<evidence type="ECO:0000256" key="1">
    <source>
        <dbReference type="ARBA" id="ARBA00022723"/>
    </source>
</evidence>
<evidence type="ECO:0000313" key="7">
    <source>
        <dbReference type="WBParaSite" id="Pan_g13899.t1"/>
    </source>
</evidence>
<dbReference type="GO" id="GO:0005737">
    <property type="term" value="C:cytoplasm"/>
    <property type="evidence" value="ECO:0007669"/>
    <property type="project" value="TreeGrafter"/>
</dbReference>
<keyword evidence="2" id="KW-0863">Zinc-finger</keyword>
<dbReference type="AlphaFoldDB" id="A0A7E4ZS52"/>
<reference evidence="7" key="2">
    <citation type="submission" date="2020-10" db="UniProtKB">
        <authorList>
            <consortium name="WormBaseParasite"/>
        </authorList>
    </citation>
    <scope>IDENTIFICATION</scope>
</reference>
<keyword evidence="6" id="KW-1185">Reference proteome</keyword>
<feature type="domain" description="AN1-type" evidence="5">
    <location>
        <begin position="66"/>
        <end position="105"/>
    </location>
</feature>
<reference evidence="6" key="1">
    <citation type="journal article" date="2013" name="Genetics">
        <title>The draft genome and transcriptome of Panagrellus redivivus are shaped by the harsh demands of a free-living lifestyle.</title>
        <authorList>
            <person name="Srinivasan J."/>
            <person name="Dillman A.R."/>
            <person name="Macchietto M.G."/>
            <person name="Heikkinen L."/>
            <person name="Lakso M."/>
            <person name="Fracchia K.M."/>
            <person name="Antoshechkin I."/>
            <person name="Mortazavi A."/>
            <person name="Wong G."/>
            <person name="Sternberg P.W."/>
        </authorList>
    </citation>
    <scope>NUCLEOTIDE SEQUENCE [LARGE SCALE GENOMIC DNA]</scope>
    <source>
        <strain evidence="6">MT8872</strain>
    </source>
</reference>
<proteinExistence type="predicted"/>
<feature type="domain" description="AN1-type" evidence="5">
    <location>
        <begin position="11"/>
        <end position="48"/>
    </location>
</feature>
<keyword evidence="3" id="KW-0862">Zinc</keyword>
<evidence type="ECO:0000313" key="6">
    <source>
        <dbReference type="Proteomes" id="UP000492821"/>
    </source>
</evidence>
<dbReference type="SUPFAM" id="SSF118310">
    <property type="entry name" value="AN1-like Zinc finger"/>
    <property type="match status" value="2"/>
</dbReference>
<dbReference type="PANTHER" id="PTHR14677">
    <property type="entry name" value="ARSENITE INDUCUBLE RNA ASSOCIATED PROTEIN AIP-1-RELATED"/>
    <property type="match status" value="1"/>
</dbReference>
<feature type="compositionally biased region" description="Polar residues" evidence="4">
    <location>
        <begin position="120"/>
        <end position="138"/>
    </location>
</feature>
<dbReference type="InterPro" id="IPR035896">
    <property type="entry name" value="AN1-like_Znf"/>
</dbReference>
<dbReference type="GO" id="GO:0008270">
    <property type="term" value="F:zinc ion binding"/>
    <property type="evidence" value="ECO:0007669"/>
    <property type="project" value="UniProtKB-KW"/>
</dbReference>
<dbReference type="Pfam" id="PF01428">
    <property type="entry name" value="zf-AN1"/>
    <property type="match status" value="2"/>
</dbReference>
<dbReference type="WBParaSite" id="Pan_g13899.t1">
    <property type="protein sequence ID" value="Pan_g13899.t1"/>
    <property type="gene ID" value="Pan_g13899"/>
</dbReference>
<evidence type="ECO:0000256" key="3">
    <source>
        <dbReference type="ARBA" id="ARBA00022833"/>
    </source>
</evidence>
<dbReference type="InterPro" id="IPR000058">
    <property type="entry name" value="Znf_AN1"/>
</dbReference>
<protein>
    <submittedName>
        <fullName evidence="7">AN1-type domain-containing protein</fullName>
    </submittedName>
</protein>
<dbReference type="SMART" id="SM00154">
    <property type="entry name" value="ZnF_AN1"/>
    <property type="match status" value="2"/>
</dbReference>
<feature type="region of interest" description="Disordered" evidence="4">
    <location>
        <begin position="112"/>
        <end position="140"/>
    </location>
</feature>
<organism evidence="6 7">
    <name type="scientific">Panagrellus redivivus</name>
    <name type="common">Microworm</name>
    <dbReference type="NCBI Taxonomy" id="6233"/>
    <lineage>
        <taxon>Eukaryota</taxon>
        <taxon>Metazoa</taxon>
        <taxon>Ecdysozoa</taxon>
        <taxon>Nematoda</taxon>
        <taxon>Chromadorea</taxon>
        <taxon>Rhabditida</taxon>
        <taxon>Tylenchina</taxon>
        <taxon>Panagrolaimomorpha</taxon>
        <taxon>Panagrolaimoidea</taxon>
        <taxon>Panagrolaimidae</taxon>
        <taxon>Panagrellus</taxon>
    </lineage>
</organism>
<dbReference type="Gene3D" id="4.10.1110.10">
    <property type="entry name" value="AN1-like Zinc finger"/>
    <property type="match status" value="2"/>
</dbReference>
<evidence type="ECO:0000259" key="5">
    <source>
        <dbReference type="SMART" id="SM00154"/>
    </source>
</evidence>
<name>A0A7E4ZS52_PANRE</name>
<dbReference type="PANTHER" id="PTHR14677:SF20">
    <property type="entry name" value="ZINC FINGER AN1-TYPE CONTAINING 2A-RELATED"/>
    <property type="match status" value="1"/>
</dbReference>
<evidence type="ECO:0000256" key="4">
    <source>
        <dbReference type="SAM" id="MobiDB-lite"/>
    </source>
</evidence>
<evidence type="ECO:0000256" key="2">
    <source>
        <dbReference type="ARBA" id="ARBA00022771"/>
    </source>
</evidence>
<accession>A0A7E4ZS52</accession>
<dbReference type="Proteomes" id="UP000492821">
    <property type="component" value="Unassembled WGS sequence"/>
</dbReference>
<sequence length="236" mass="26553">MAEFPDVGAHCSFTACNQLDFLPVTCQACKKQFCGVHCSAHGCSNKDDRVIPDELAKKSFKMYAMCSAKECFAKELNLIKCGTCNYNFCHDHRNPETHECIQMTIKRPTLNFTRPLPSAKDNNTNTPKYTPINPNAQPQARHRSIGLIRHKQRMRTRFPEIVTMSFFVHVNKDLFPIIVPKSWTVNHALTSVLEQCNLDKANSSGHIASLTDEPLPDCECISKVLNEGDEVKLVLG</sequence>